<dbReference type="PANTHER" id="PTHR43736">
    <property type="entry name" value="ADP-RIBOSE PYROPHOSPHATASE"/>
    <property type="match status" value="1"/>
</dbReference>
<evidence type="ECO:0000313" key="6">
    <source>
        <dbReference type="EMBL" id="UZP73621.1"/>
    </source>
</evidence>
<dbReference type="RefSeq" id="WP_279242417.1">
    <property type="nucleotide sequence ID" value="NZ_CP036501.1"/>
</dbReference>
<keyword evidence="3 4" id="KW-0378">Hydrolase</keyword>
<dbReference type="InterPro" id="IPR000086">
    <property type="entry name" value="NUDIX_hydrolase_dom"/>
</dbReference>
<dbReference type="InterPro" id="IPR022927">
    <property type="entry name" value="RppH"/>
</dbReference>
<feature type="domain" description="Nudix hydrolase" evidence="5">
    <location>
        <begin position="14"/>
        <end position="158"/>
    </location>
</feature>
<reference evidence="6 7" key="1">
    <citation type="submission" date="2019-02" db="EMBL/GenBank/DDBJ databases">
        <title>Halieaceae_genomes.</title>
        <authorList>
            <person name="Li S.-H."/>
        </authorList>
    </citation>
    <scope>NUCLEOTIDE SEQUENCE [LARGE SCALE GENOMIC DNA]</scope>
    <source>
        <strain evidence="6 7">JH123</strain>
    </source>
</reference>
<protein>
    <recommendedName>
        <fullName evidence="4">RNA pyrophosphohydrolase</fullName>
        <ecNumber evidence="4">3.6.1.-</ecNumber>
    </recommendedName>
    <alternativeName>
        <fullName evidence="4">(Di)nucleoside polyphosphate hydrolase</fullName>
    </alternativeName>
</protein>
<dbReference type="EMBL" id="CP036501">
    <property type="protein sequence ID" value="UZP73621.1"/>
    <property type="molecule type" value="Genomic_DNA"/>
</dbReference>
<gene>
    <name evidence="4" type="primary">rppH</name>
    <name evidence="4" type="synonym">nudH</name>
    <name evidence="6" type="ORF">E0F26_02225</name>
</gene>
<comment type="cofactor">
    <cofactor evidence="2">
        <name>Mg(2+)</name>
        <dbReference type="ChEBI" id="CHEBI:18420"/>
    </cofactor>
</comment>
<accession>A0ABY6Q5U0</accession>
<evidence type="ECO:0000313" key="7">
    <source>
        <dbReference type="Proteomes" id="UP001317963"/>
    </source>
</evidence>
<sequence length="183" mass="21204">MSTSEKDRVIDEAGFRPNVGIVVTNHSGQVLWGKRVKGRDSWQFPQGGINSGESPEQAMYRELQEEIGLLPEHVTLLGVTNGWLRYRLPSKYIRKHETPICIGQKQKWFLLRLDAPDDAVRLDCDETPEFKDWEWVSYWYPISSVVDFKQQVYRSALSELSGLTLPGPTAKQKSNSRRRRRKR</sequence>
<evidence type="ECO:0000256" key="4">
    <source>
        <dbReference type="HAMAP-Rule" id="MF_00298"/>
    </source>
</evidence>
<dbReference type="PANTHER" id="PTHR43736:SF1">
    <property type="entry name" value="DIHYDRONEOPTERIN TRIPHOSPHATE DIPHOSPHATASE"/>
    <property type="match status" value="1"/>
</dbReference>
<dbReference type="EC" id="3.6.1.-" evidence="4"/>
<evidence type="ECO:0000256" key="3">
    <source>
        <dbReference type="ARBA" id="ARBA00022801"/>
    </source>
</evidence>
<proteinExistence type="inferred from homology"/>
<name>A0ABY6Q5U0_9GAMM</name>
<dbReference type="InterPro" id="IPR015797">
    <property type="entry name" value="NUDIX_hydrolase-like_dom_sf"/>
</dbReference>
<dbReference type="SUPFAM" id="SSF55811">
    <property type="entry name" value="Nudix"/>
    <property type="match status" value="1"/>
</dbReference>
<keyword evidence="7" id="KW-1185">Reference proteome</keyword>
<evidence type="ECO:0000256" key="2">
    <source>
        <dbReference type="ARBA" id="ARBA00001946"/>
    </source>
</evidence>
<dbReference type="InterPro" id="IPR020476">
    <property type="entry name" value="Nudix_hydrolase"/>
</dbReference>
<dbReference type="PRINTS" id="PR00502">
    <property type="entry name" value="NUDIXFAMILY"/>
</dbReference>
<comment type="function">
    <text evidence="4">Accelerates the degradation of transcripts by removing pyrophosphate from the 5'-end of triphosphorylated RNA, leading to a more labile monophosphorylated state that can stimulate subsequent ribonuclease cleavage.</text>
</comment>
<dbReference type="PROSITE" id="PS00893">
    <property type="entry name" value="NUDIX_BOX"/>
    <property type="match status" value="1"/>
</dbReference>
<dbReference type="InterPro" id="IPR020084">
    <property type="entry name" value="NUDIX_hydrolase_CS"/>
</dbReference>
<feature type="short sequence motif" description="Nudix box" evidence="4">
    <location>
        <begin position="47"/>
        <end position="68"/>
    </location>
</feature>
<organism evidence="6 7">
    <name type="scientific">Candidatus Paraluminiphilus aquimaris</name>
    <dbReference type="NCBI Taxonomy" id="2518994"/>
    <lineage>
        <taxon>Bacteria</taxon>
        <taxon>Pseudomonadati</taxon>
        <taxon>Pseudomonadota</taxon>
        <taxon>Gammaproteobacteria</taxon>
        <taxon>Cellvibrionales</taxon>
        <taxon>Halieaceae</taxon>
        <taxon>Candidatus Paraluminiphilus</taxon>
    </lineage>
</organism>
<comment type="similarity">
    <text evidence="4">Belongs to the Nudix hydrolase family. RppH subfamily.</text>
</comment>
<dbReference type="GO" id="GO:0016787">
    <property type="term" value="F:hydrolase activity"/>
    <property type="evidence" value="ECO:0007669"/>
    <property type="project" value="UniProtKB-KW"/>
</dbReference>
<dbReference type="Pfam" id="PF00293">
    <property type="entry name" value="NUDIX"/>
    <property type="match status" value="1"/>
</dbReference>
<dbReference type="CDD" id="cd03671">
    <property type="entry name" value="NUDIX_Ap4A_hydrolase_plant_like"/>
    <property type="match status" value="1"/>
</dbReference>
<dbReference type="NCBIfam" id="NF001938">
    <property type="entry name" value="PRK00714.1-5"/>
    <property type="match status" value="1"/>
</dbReference>
<dbReference type="HAMAP" id="MF_00298">
    <property type="entry name" value="Nudix_RppH"/>
    <property type="match status" value="1"/>
</dbReference>
<dbReference type="NCBIfam" id="NF001937">
    <property type="entry name" value="PRK00714.1-4"/>
    <property type="match status" value="1"/>
</dbReference>
<comment type="cofactor">
    <cofactor evidence="4">
        <name>a divalent metal cation</name>
        <dbReference type="ChEBI" id="CHEBI:60240"/>
    </cofactor>
</comment>
<comment type="cofactor">
    <cofactor evidence="1">
        <name>Mn(2+)</name>
        <dbReference type="ChEBI" id="CHEBI:29035"/>
    </cofactor>
</comment>
<dbReference type="PROSITE" id="PS51462">
    <property type="entry name" value="NUDIX"/>
    <property type="match status" value="1"/>
</dbReference>
<evidence type="ECO:0000256" key="1">
    <source>
        <dbReference type="ARBA" id="ARBA00001936"/>
    </source>
</evidence>
<dbReference type="Proteomes" id="UP001317963">
    <property type="component" value="Chromosome"/>
</dbReference>
<dbReference type="Gene3D" id="3.90.79.10">
    <property type="entry name" value="Nucleoside Triphosphate Pyrophosphohydrolase"/>
    <property type="match status" value="1"/>
</dbReference>
<evidence type="ECO:0000259" key="5">
    <source>
        <dbReference type="PROSITE" id="PS51462"/>
    </source>
</evidence>